<keyword evidence="2" id="KW-1133">Transmembrane helix</keyword>
<dbReference type="EMBL" id="ML220146">
    <property type="protein sequence ID" value="TGZ78018.1"/>
    <property type="molecule type" value="Genomic_DNA"/>
</dbReference>
<evidence type="ECO:0000313" key="3">
    <source>
        <dbReference type="EMBL" id="TGZ78018.1"/>
    </source>
</evidence>
<feature type="compositionally biased region" description="Basic residues" evidence="1">
    <location>
        <begin position="51"/>
        <end position="71"/>
    </location>
</feature>
<dbReference type="InParanoid" id="A0A4S2MRT0"/>
<proteinExistence type="predicted"/>
<organism evidence="3 4">
    <name type="scientific">Ascodesmis nigricans</name>
    <dbReference type="NCBI Taxonomy" id="341454"/>
    <lineage>
        <taxon>Eukaryota</taxon>
        <taxon>Fungi</taxon>
        <taxon>Dikarya</taxon>
        <taxon>Ascomycota</taxon>
        <taxon>Pezizomycotina</taxon>
        <taxon>Pezizomycetes</taxon>
        <taxon>Pezizales</taxon>
        <taxon>Ascodesmidaceae</taxon>
        <taxon>Ascodesmis</taxon>
    </lineage>
</organism>
<keyword evidence="2" id="KW-0812">Transmembrane</keyword>
<keyword evidence="4" id="KW-1185">Reference proteome</keyword>
<evidence type="ECO:0000256" key="2">
    <source>
        <dbReference type="SAM" id="Phobius"/>
    </source>
</evidence>
<evidence type="ECO:0000256" key="1">
    <source>
        <dbReference type="SAM" id="MobiDB-lite"/>
    </source>
</evidence>
<feature type="region of interest" description="Disordered" evidence="1">
    <location>
        <begin position="35"/>
        <end position="76"/>
    </location>
</feature>
<feature type="transmembrane region" description="Helical" evidence="2">
    <location>
        <begin position="106"/>
        <end position="128"/>
    </location>
</feature>
<accession>A0A4S2MRT0</accession>
<sequence length="168" mass="18122">MVFRSRFSAPLIRILTFILLLCCYTNNILVSGTPIPRGGGGRGGGGGGRRGGSKSKSKSKSKSSSKSKSKTQTKTPIVAVPVISGGGSSEDKEEKKRYGKLTKTQLILVIVFSIVGGVMLVLVAIILWEKRLWRKEKRAIDEMQTVGLVTGKKEKEKGIGVPKGYQKV</sequence>
<gene>
    <name evidence="3" type="ORF">EX30DRAFT_343586</name>
</gene>
<feature type="transmembrane region" description="Helical" evidence="2">
    <location>
        <begin position="12"/>
        <end position="30"/>
    </location>
</feature>
<protein>
    <submittedName>
        <fullName evidence="3">Uncharacterized protein</fullName>
    </submittedName>
</protein>
<reference evidence="3 4" key="1">
    <citation type="submission" date="2019-04" db="EMBL/GenBank/DDBJ databases">
        <title>Comparative genomics and transcriptomics to analyze fruiting body development in filamentous ascomycetes.</title>
        <authorList>
            <consortium name="DOE Joint Genome Institute"/>
            <person name="Lutkenhaus R."/>
            <person name="Traeger S."/>
            <person name="Breuer J."/>
            <person name="Kuo A."/>
            <person name="Lipzen A."/>
            <person name="Pangilinan J."/>
            <person name="Dilworth D."/>
            <person name="Sandor L."/>
            <person name="Poggeler S."/>
            <person name="Barry K."/>
            <person name="Grigoriev I.V."/>
            <person name="Nowrousian M."/>
        </authorList>
    </citation>
    <scope>NUCLEOTIDE SEQUENCE [LARGE SCALE GENOMIC DNA]</scope>
    <source>
        <strain evidence="3 4">CBS 389.68</strain>
    </source>
</reference>
<dbReference type="Proteomes" id="UP000298138">
    <property type="component" value="Unassembled WGS sequence"/>
</dbReference>
<name>A0A4S2MRT0_9PEZI</name>
<keyword evidence="2" id="KW-0472">Membrane</keyword>
<evidence type="ECO:0000313" key="4">
    <source>
        <dbReference type="Proteomes" id="UP000298138"/>
    </source>
</evidence>
<feature type="compositionally biased region" description="Gly residues" evidence="1">
    <location>
        <begin position="37"/>
        <end position="50"/>
    </location>
</feature>
<dbReference type="AlphaFoldDB" id="A0A4S2MRT0"/>